<evidence type="ECO:0000256" key="9">
    <source>
        <dbReference type="SAM" id="MobiDB-lite"/>
    </source>
</evidence>
<dbReference type="KEGG" id="euz:DVS28_a1471"/>
<feature type="compositionally biased region" description="Acidic residues" evidence="9">
    <location>
        <begin position="240"/>
        <end position="252"/>
    </location>
</feature>
<dbReference type="Gene3D" id="3.90.1680.10">
    <property type="entry name" value="SOS response associated peptidase-like"/>
    <property type="match status" value="1"/>
</dbReference>
<organism evidence="10 11">
    <name type="scientific">Euzebya pacifica</name>
    <dbReference type="NCBI Taxonomy" id="1608957"/>
    <lineage>
        <taxon>Bacteria</taxon>
        <taxon>Bacillati</taxon>
        <taxon>Actinomycetota</taxon>
        <taxon>Nitriliruptoria</taxon>
        <taxon>Euzebyales</taxon>
    </lineage>
</organism>
<keyword evidence="4 8" id="KW-0378">Hydrolase</keyword>
<dbReference type="AlphaFoldDB" id="A0A346XVC2"/>
<keyword evidence="3" id="KW-0227">DNA damage</keyword>
<dbReference type="GO" id="GO:0106300">
    <property type="term" value="P:protein-DNA covalent cross-linking repair"/>
    <property type="evidence" value="ECO:0007669"/>
    <property type="project" value="InterPro"/>
</dbReference>
<evidence type="ECO:0000256" key="5">
    <source>
        <dbReference type="ARBA" id="ARBA00023124"/>
    </source>
</evidence>
<keyword evidence="11" id="KW-1185">Reference proteome</keyword>
<dbReference type="GO" id="GO:0003697">
    <property type="term" value="F:single-stranded DNA binding"/>
    <property type="evidence" value="ECO:0007669"/>
    <property type="project" value="InterPro"/>
</dbReference>
<dbReference type="GO" id="GO:0016829">
    <property type="term" value="F:lyase activity"/>
    <property type="evidence" value="ECO:0007669"/>
    <property type="project" value="UniProtKB-KW"/>
</dbReference>
<comment type="similarity">
    <text evidence="1 8">Belongs to the SOS response-associated peptidase family.</text>
</comment>
<dbReference type="GO" id="GO:0006508">
    <property type="term" value="P:proteolysis"/>
    <property type="evidence" value="ECO:0007669"/>
    <property type="project" value="UniProtKB-KW"/>
</dbReference>
<sequence>MATTTAEGLVKFFVIDDRQVDDVPPSYNVAPTDPVPAVVRYDGQMVLTEFRWGLVPFWAKDRSIGARMINARSETVTVKKAFAESVEQRRCLLPADGFYEWEKVDDGTKRGRRLPWFVRRTDGNPMVYAGIWSSWRDRENDTRLLTCSVLTTSANEVLSPIHDRMPVVLEREQWETWLDPQADMGDVRELLAPAPDDAVERYRVSTRVNSVANNSPELLEPLAEDDQDLPASLVTTVDTDPAEDDAEQTSLF</sequence>
<dbReference type="InterPro" id="IPR003738">
    <property type="entry name" value="SRAP"/>
</dbReference>
<evidence type="ECO:0000256" key="4">
    <source>
        <dbReference type="ARBA" id="ARBA00022801"/>
    </source>
</evidence>
<evidence type="ECO:0000256" key="2">
    <source>
        <dbReference type="ARBA" id="ARBA00022670"/>
    </source>
</evidence>
<evidence type="ECO:0000256" key="7">
    <source>
        <dbReference type="ARBA" id="ARBA00023239"/>
    </source>
</evidence>
<dbReference type="PANTHER" id="PTHR13604">
    <property type="entry name" value="DC12-RELATED"/>
    <property type="match status" value="1"/>
</dbReference>
<feature type="region of interest" description="Disordered" evidence="9">
    <location>
        <begin position="221"/>
        <end position="252"/>
    </location>
</feature>
<evidence type="ECO:0000256" key="1">
    <source>
        <dbReference type="ARBA" id="ARBA00008136"/>
    </source>
</evidence>
<accession>A0A346XVC2</accession>
<proteinExistence type="inferred from homology"/>
<evidence type="ECO:0000256" key="3">
    <source>
        <dbReference type="ARBA" id="ARBA00022763"/>
    </source>
</evidence>
<dbReference type="GO" id="GO:0008233">
    <property type="term" value="F:peptidase activity"/>
    <property type="evidence" value="ECO:0007669"/>
    <property type="project" value="UniProtKB-KW"/>
</dbReference>
<keyword evidence="5" id="KW-0190">Covalent protein-DNA linkage</keyword>
<dbReference type="EC" id="3.4.-.-" evidence="8"/>
<reference evidence="10 11" key="1">
    <citation type="submission" date="2018-09" db="EMBL/GenBank/DDBJ databases">
        <title>Complete genome sequence of Euzebya sp. DY32-46 isolated from seawater of Pacific Ocean.</title>
        <authorList>
            <person name="Xu L."/>
            <person name="Wu Y.-H."/>
            <person name="Xu X.-W."/>
        </authorList>
    </citation>
    <scope>NUCLEOTIDE SEQUENCE [LARGE SCALE GENOMIC DNA]</scope>
    <source>
        <strain evidence="10 11">DY32-46</strain>
    </source>
</reference>
<protein>
    <recommendedName>
        <fullName evidence="8">Abasic site processing protein</fullName>
        <ecNumber evidence="8">3.4.-.-</ecNumber>
    </recommendedName>
</protein>
<dbReference type="PANTHER" id="PTHR13604:SF0">
    <property type="entry name" value="ABASIC SITE PROCESSING PROTEIN HMCES"/>
    <property type="match status" value="1"/>
</dbReference>
<keyword evidence="6" id="KW-0238">DNA-binding</keyword>
<dbReference type="EMBL" id="CP031165">
    <property type="protein sequence ID" value="AXV06169.1"/>
    <property type="molecule type" value="Genomic_DNA"/>
</dbReference>
<dbReference type="Pfam" id="PF02586">
    <property type="entry name" value="SRAP"/>
    <property type="match status" value="1"/>
</dbReference>
<dbReference type="InterPro" id="IPR036590">
    <property type="entry name" value="SRAP-like"/>
</dbReference>
<gene>
    <name evidence="10" type="ORF">DVS28_a1471</name>
</gene>
<keyword evidence="2 8" id="KW-0645">Protease</keyword>
<dbReference type="Proteomes" id="UP000264006">
    <property type="component" value="Chromosome"/>
</dbReference>
<name>A0A346XVC2_9ACTN</name>
<evidence type="ECO:0000313" key="10">
    <source>
        <dbReference type="EMBL" id="AXV06169.1"/>
    </source>
</evidence>
<evidence type="ECO:0000256" key="8">
    <source>
        <dbReference type="RuleBase" id="RU364100"/>
    </source>
</evidence>
<keyword evidence="7" id="KW-0456">Lyase</keyword>
<evidence type="ECO:0000313" key="11">
    <source>
        <dbReference type="Proteomes" id="UP000264006"/>
    </source>
</evidence>
<dbReference type="SUPFAM" id="SSF143081">
    <property type="entry name" value="BB1717-like"/>
    <property type="match status" value="1"/>
</dbReference>
<evidence type="ECO:0000256" key="6">
    <source>
        <dbReference type="ARBA" id="ARBA00023125"/>
    </source>
</evidence>